<dbReference type="Proteomes" id="UP000265000">
    <property type="component" value="Unplaced"/>
</dbReference>
<accession>A0A3Q2PXR4</accession>
<sequence length="82" mass="8863">MFASCCNWLCMDSADVDPSGGADRRHQSYTNSAFNSQPSPPEHTCKACGGPFGTPPRKVTPPTQADVAHRYQRLRRPDGGAV</sequence>
<reference evidence="2" key="2">
    <citation type="submission" date="2025-09" db="UniProtKB">
        <authorList>
            <consortium name="Ensembl"/>
        </authorList>
    </citation>
    <scope>IDENTIFICATION</scope>
</reference>
<dbReference type="AlphaFoldDB" id="A0A3Q2PXR4"/>
<dbReference type="GeneTree" id="ENSGT00940000181244"/>
<protein>
    <submittedName>
        <fullName evidence="2">Uncharacterized protein</fullName>
    </submittedName>
</protein>
<organism evidence="2 3">
    <name type="scientific">Fundulus heteroclitus</name>
    <name type="common">Killifish</name>
    <name type="synonym">Mummichog</name>
    <dbReference type="NCBI Taxonomy" id="8078"/>
    <lineage>
        <taxon>Eukaryota</taxon>
        <taxon>Metazoa</taxon>
        <taxon>Chordata</taxon>
        <taxon>Craniata</taxon>
        <taxon>Vertebrata</taxon>
        <taxon>Euteleostomi</taxon>
        <taxon>Actinopterygii</taxon>
        <taxon>Neopterygii</taxon>
        <taxon>Teleostei</taxon>
        <taxon>Neoteleostei</taxon>
        <taxon>Acanthomorphata</taxon>
        <taxon>Ovalentaria</taxon>
        <taxon>Atherinomorphae</taxon>
        <taxon>Cyprinodontiformes</taxon>
        <taxon>Fundulidae</taxon>
        <taxon>Fundulus</taxon>
    </lineage>
</organism>
<proteinExistence type="predicted"/>
<keyword evidence="3" id="KW-1185">Reference proteome</keyword>
<evidence type="ECO:0000313" key="2">
    <source>
        <dbReference type="Ensembl" id="ENSFHEP00000018793.1"/>
    </source>
</evidence>
<evidence type="ECO:0000313" key="3">
    <source>
        <dbReference type="Proteomes" id="UP000265000"/>
    </source>
</evidence>
<name>A0A3Q2PXR4_FUNHE</name>
<dbReference type="Ensembl" id="ENSFHET00000027869.1">
    <property type="protein sequence ID" value="ENSFHEP00000018793.1"/>
    <property type="gene ID" value="ENSFHEG00000020686.1"/>
</dbReference>
<reference evidence="2" key="1">
    <citation type="submission" date="2025-08" db="UniProtKB">
        <authorList>
            <consortium name="Ensembl"/>
        </authorList>
    </citation>
    <scope>IDENTIFICATION</scope>
</reference>
<evidence type="ECO:0000256" key="1">
    <source>
        <dbReference type="SAM" id="MobiDB-lite"/>
    </source>
</evidence>
<dbReference type="STRING" id="8078.ENSFHEP00000018793"/>
<feature type="region of interest" description="Disordered" evidence="1">
    <location>
        <begin position="16"/>
        <end position="82"/>
    </location>
</feature>
<feature type="compositionally biased region" description="Polar residues" evidence="1">
    <location>
        <begin position="28"/>
        <end position="37"/>
    </location>
</feature>